<dbReference type="SMART" id="SM01230">
    <property type="entry name" value="Gln-synt_C"/>
    <property type="match status" value="1"/>
</dbReference>
<feature type="domain" description="GS catalytic" evidence="13">
    <location>
        <begin position="57"/>
        <end position="266"/>
    </location>
</feature>
<evidence type="ECO:0000256" key="6">
    <source>
        <dbReference type="ARBA" id="ARBA00022598"/>
    </source>
</evidence>
<dbReference type="GO" id="GO:0005524">
    <property type="term" value="F:ATP binding"/>
    <property type="evidence" value="ECO:0007669"/>
    <property type="project" value="UniProtKB-KW"/>
</dbReference>
<evidence type="ECO:0000256" key="1">
    <source>
        <dbReference type="ARBA" id="ARBA00004496"/>
    </source>
</evidence>
<dbReference type="Pfam" id="PF00120">
    <property type="entry name" value="Gln-synt_C"/>
    <property type="match status" value="1"/>
</dbReference>
<dbReference type="Gene3D" id="3.10.20.70">
    <property type="entry name" value="Glutamine synthetase, N-terminal domain"/>
    <property type="match status" value="1"/>
</dbReference>
<dbReference type="InterPro" id="IPR008146">
    <property type="entry name" value="Gln_synth_cat_dom"/>
</dbReference>
<dbReference type="AlphaFoldDB" id="A0AAW0NYE5"/>
<dbReference type="EMBL" id="JBBPFD010000009">
    <property type="protein sequence ID" value="KAK7912643.1"/>
    <property type="molecule type" value="Genomic_DNA"/>
</dbReference>
<dbReference type="GO" id="GO:0006542">
    <property type="term" value="P:glutamine biosynthetic process"/>
    <property type="evidence" value="ECO:0007669"/>
    <property type="project" value="InterPro"/>
</dbReference>
<evidence type="ECO:0000256" key="7">
    <source>
        <dbReference type="ARBA" id="ARBA00022741"/>
    </source>
</evidence>
<proteinExistence type="inferred from homology"/>
<evidence type="ECO:0000313" key="15">
    <source>
        <dbReference type="Proteomes" id="UP001460270"/>
    </source>
</evidence>
<evidence type="ECO:0000256" key="8">
    <source>
        <dbReference type="ARBA" id="ARBA00022840"/>
    </source>
</evidence>
<evidence type="ECO:0000256" key="2">
    <source>
        <dbReference type="ARBA" id="ARBA00009897"/>
    </source>
</evidence>
<accession>A0AAW0NYE5</accession>
<keyword evidence="5" id="KW-0963">Cytoplasm</keyword>
<keyword evidence="8" id="KW-0067">ATP-binding</keyword>
<feature type="region of interest" description="Disordered" evidence="12">
    <location>
        <begin position="244"/>
        <end position="266"/>
    </location>
</feature>
<dbReference type="GO" id="GO:0004356">
    <property type="term" value="F:glutamine synthetase activity"/>
    <property type="evidence" value="ECO:0007669"/>
    <property type="project" value="UniProtKB-EC"/>
</dbReference>
<evidence type="ECO:0000259" key="13">
    <source>
        <dbReference type="PROSITE" id="PS51987"/>
    </source>
</evidence>
<reference evidence="15" key="1">
    <citation type="submission" date="2024-04" db="EMBL/GenBank/DDBJ databases">
        <title>Salinicola lusitanus LLJ914,a marine bacterium isolated from the Okinawa Trough.</title>
        <authorList>
            <person name="Li J."/>
        </authorList>
    </citation>
    <scope>NUCLEOTIDE SEQUENCE [LARGE SCALE GENOMIC DNA]</scope>
</reference>
<evidence type="ECO:0000256" key="12">
    <source>
        <dbReference type="SAM" id="MobiDB-lite"/>
    </source>
</evidence>
<comment type="caution">
    <text evidence="14">The sequence shown here is derived from an EMBL/GenBank/DDBJ whole genome shotgun (WGS) entry which is preliminary data.</text>
</comment>
<comment type="similarity">
    <text evidence="2 10 11">Belongs to the glutamine synthetase family.</text>
</comment>
<keyword evidence="7" id="KW-0547">Nucleotide-binding</keyword>
<dbReference type="EC" id="6.3.1.2" evidence="3"/>
<dbReference type="Proteomes" id="UP001460270">
    <property type="component" value="Unassembled WGS sequence"/>
</dbReference>
<evidence type="ECO:0000256" key="10">
    <source>
        <dbReference type="PROSITE-ProRule" id="PRU01331"/>
    </source>
</evidence>
<dbReference type="FunFam" id="3.30.590.10:FF:000011">
    <property type="entry name" value="Glutamine synthetase"/>
    <property type="match status" value="1"/>
</dbReference>
<sequence length="266" mass="29793">MTHNVPPWFGTNFLNGTTHEIQLNPVRMFRDPFSLDPNKLVLCDCREMNGTPAPGNRRVECEEAMEAAKDQKPWFGFEQEFVLQTLEGRLFGWPDNETPPSASSQVGLQSVFGRDVSLSHYSACLYAGVKVAGAVGEAMPAQWEYQVGPCEGLELGDHVWMSRYILHRVCEDFGVIPSFEPKPLEEHRWGSGGHMNFSTESMRAEGGIQHIHAAIERLAQRHSEHMEVYGSEQNRLRLNGRLCTRTTTTSPGPCPTGREAFGSRDT</sequence>
<dbReference type="InterPro" id="IPR014746">
    <property type="entry name" value="Gln_synth/guanido_kin_cat_dom"/>
</dbReference>
<evidence type="ECO:0000256" key="11">
    <source>
        <dbReference type="RuleBase" id="RU000384"/>
    </source>
</evidence>
<dbReference type="PANTHER" id="PTHR20852">
    <property type="entry name" value="GLUTAMINE SYNTHETASE"/>
    <property type="match status" value="1"/>
</dbReference>
<evidence type="ECO:0000256" key="3">
    <source>
        <dbReference type="ARBA" id="ARBA00012937"/>
    </source>
</evidence>
<keyword evidence="15" id="KW-1185">Reference proteome</keyword>
<feature type="compositionally biased region" description="Low complexity" evidence="12">
    <location>
        <begin position="244"/>
        <end position="258"/>
    </location>
</feature>
<dbReference type="SUPFAM" id="SSF55931">
    <property type="entry name" value="Glutamine synthetase/guanido kinase"/>
    <property type="match status" value="1"/>
</dbReference>
<dbReference type="PANTHER" id="PTHR20852:SF57">
    <property type="entry name" value="GLUTAMINE SYNTHETASE 2 CYTOPLASMIC"/>
    <property type="match status" value="1"/>
</dbReference>
<evidence type="ECO:0000256" key="5">
    <source>
        <dbReference type="ARBA" id="ARBA00022490"/>
    </source>
</evidence>
<evidence type="ECO:0000256" key="4">
    <source>
        <dbReference type="ARBA" id="ARBA00021364"/>
    </source>
</evidence>
<dbReference type="GO" id="GO:0005737">
    <property type="term" value="C:cytoplasm"/>
    <property type="evidence" value="ECO:0007669"/>
    <property type="project" value="UniProtKB-SubCell"/>
</dbReference>
<evidence type="ECO:0000313" key="14">
    <source>
        <dbReference type="EMBL" id="KAK7912643.1"/>
    </source>
</evidence>
<gene>
    <name evidence="14" type="ORF">WMY93_012854</name>
</gene>
<dbReference type="PROSITE" id="PS51987">
    <property type="entry name" value="GS_CATALYTIC"/>
    <property type="match status" value="1"/>
</dbReference>
<organism evidence="14 15">
    <name type="scientific">Mugilogobius chulae</name>
    <name type="common">yellowstripe goby</name>
    <dbReference type="NCBI Taxonomy" id="88201"/>
    <lineage>
        <taxon>Eukaryota</taxon>
        <taxon>Metazoa</taxon>
        <taxon>Chordata</taxon>
        <taxon>Craniata</taxon>
        <taxon>Vertebrata</taxon>
        <taxon>Euteleostomi</taxon>
        <taxon>Actinopterygii</taxon>
        <taxon>Neopterygii</taxon>
        <taxon>Teleostei</taxon>
        <taxon>Neoteleostei</taxon>
        <taxon>Acanthomorphata</taxon>
        <taxon>Gobiaria</taxon>
        <taxon>Gobiiformes</taxon>
        <taxon>Gobioidei</taxon>
        <taxon>Gobiidae</taxon>
        <taxon>Gobionellinae</taxon>
        <taxon>Mugilogobius</taxon>
    </lineage>
</organism>
<dbReference type="Gene3D" id="3.30.590.10">
    <property type="entry name" value="Glutamine synthetase/guanido kinase, catalytic domain"/>
    <property type="match status" value="1"/>
</dbReference>
<dbReference type="InterPro" id="IPR050292">
    <property type="entry name" value="Glutamine_Synthetase"/>
</dbReference>
<dbReference type="InterPro" id="IPR036651">
    <property type="entry name" value="Gln_synt_N_sf"/>
</dbReference>
<keyword evidence="6" id="KW-0436">Ligase</keyword>
<protein>
    <recommendedName>
        <fullName evidence="4">Glutamine synthetase</fullName>
        <ecNumber evidence="3">6.3.1.2</ecNumber>
    </recommendedName>
    <alternativeName>
        <fullName evidence="9">Glutamate--ammonia ligase</fullName>
    </alternativeName>
</protein>
<evidence type="ECO:0000256" key="9">
    <source>
        <dbReference type="ARBA" id="ARBA00030668"/>
    </source>
</evidence>
<comment type="subcellular location">
    <subcellularLocation>
        <location evidence="1">Cytoplasm</location>
    </subcellularLocation>
</comment>
<name>A0AAW0NYE5_9GOBI</name>